<sequence>MTIHRSNVCLDTRKIWCQFHLSFFTIFLELYLILFDQCIFHLPLYSLSQDGEDLMDECVLKFYTQQWEDYRFSSKVLNGICAYLNRHWVRRECDEGRKGIYEIYSLALVTWRECLFRPLNKQVTNAVLKLIEKERNGETINTRLISGVVQSYVELGLNEEDAFAKGPTLSVYKEYFECQFLTDTERFYTRESTEFLQQNPVTEYMKKAEARLLEEQRRVQVYLHESTQDELARRCEQVLIEKHLEIFHTEFQNLLDADKNQDLGRMYNLVSRITDGLGELKKLLETHIHNQGLAAIEKCGEAALNDPKVYVQTTLNVHKKYNALVMSAFNNDAGFVAALDKACGRFINNNTVTKMAQSSSKSPELLARYCDSLLKKSSKNPEEAELEDTLNQVMVVFKYIEDKDVFQKFYAKMLAKRLVHQNSASDDAEASMISKLKQACGFEYTSKLQRMFQDIGVSKDLNEQFKKHLTNSEPLDLDFSIQVLSSGSWPFQQSCTFALPSELERSYQRFTAFYGSRHSGRKLTWLYHLSKGELVTNCFKNRYTLQASTFQMAILLQYNTEDLYSVQQLTDSTQIKTDILVQVLQILLKSKLLVLEDENANIDEVEFKPETLIKLFLGYKNKKLRVNINVPMKTEQKQEQETTHKNIEEDRKLLIQAAIVRIMKMRKVLKHQQLLAEVLNQLSSRFKPRVPVIKKCIDILIEKEYLERVDGEKDTYSYLA</sequence>
<evidence type="ECO:0000256" key="7">
    <source>
        <dbReference type="ARBA" id="ARBA00069612"/>
    </source>
</evidence>
<dbReference type="SUPFAM" id="SSF75632">
    <property type="entry name" value="Cullin homology domain"/>
    <property type="match status" value="1"/>
</dbReference>
<dbReference type="InterPro" id="IPR059120">
    <property type="entry name" value="Cullin-like_AB"/>
</dbReference>
<keyword evidence="13" id="KW-1185">Reference proteome</keyword>
<dbReference type="Pfam" id="PF00888">
    <property type="entry name" value="Cullin"/>
    <property type="match status" value="1"/>
</dbReference>
<dbReference type="InterPro" id="IPR019559">
    <property type="entry name" value="Cullin_neddylation_domain"/>
</dbReference>
<dbReference type="FunFam" id="1.10.10.10:FF:000014">
    <property type="entry name" value="Cullin 1"/>
    <property type="match status" value="1"/>
</dbReference>
<evidence type="ECO:0000259" key="11">
    <source>
        <dbReference type="PROSITE" id="PS50069"/>
    </source>
</evidence>
<keyword evidence="10" id="KW-1133">Transmembrane helix</keyword>
<evidence type="ECO:0000256" key="2">
    <source>
        <dbReference type="ARBA" id="ARBA00006019"/>
    </source>
</evidence>
<dbReference type="SMART" id="SM00182">
    <property type="entry name" value="CULLIN"/>
    <property type="match status" value="1"/>
</dbReference>
<dbReference type="PANTHER" id="PTHR11932">
    <property type="entry name" value="CULLIN"/>
    <property type="match status" value="1"/>
</dbReference>
<keyword evidence="6" id="KW-0832">Ubl conjugation</keyword>
<dbReference type="Proteomes" id="UP000694395">
    <property type="component" value="Chromosome 11"/>
</dbReference>
<evidence type="ECO:0000256" key="3">
    <source>
        <dbReference type="ARBA" id="ARBA00022481"/>
    </source>
</evidence>
<dbReference type="FunFam" id="1.20.1310.10:FF:000007">
    <property type="entry name" value="Cullin 1"/>
    <property type="match status" value="1"/>
</dbReference>
<evidence type="ECO:0000256" key="9">
    <source>
        <dbReference type="RuleBase" id="RU003829"/>
    </source>
</evidence>
<dbReference type="InterPro" id="IPR036317">
    <property type="entry name" value="Cullin_homology_sf"/>
</dbReference>
<dbReference type="InterPro" id="IPR016157">
    <property type="entry name" value="Cullin_CS"/>
</dbReference>
<evidence type="ECO:0000313" key="12">
    <source>
        <dbReference type="Ensembl" id="ENSOMYP00000117436.1"/>
    </source>
</evidence>
<comment type="pathway">
    <text evidence="1">Protein modification; protein ubiquitination.</text>
</comment>
<accession>A0A8K9UWA6</accession>
<dbReference type="FunFam" id="1.20.1310.10:FF:000019">
    <property type="entry name" value="Cullin 1"/>
    <property type="match status" value="1"/>
</dbReference>
<comment type="similarity">
    <text evidence="2 8 9">Belongs to the cullin family.</text>
</comment>
<dbReference type="InterPro" id="IPR001373">
    <property type="entry name" value="Cullin_N"/>
</dbReference>
<dbReference type="GO" id="GO:0031625">
    <property type="term" value="F:ubiquitin protein ligase binding"/>
    <property type="evidence" value="ECO:0007669"/>
    <property type="project" value="InterPro"/>
</dbReference>
<protein>
    <recommendedName>
        <fullName evidence="7">Cullin-1</fullName>
    </recommendedName>
</protein>
<evidence type="ECO:0000256" key="8">
    <source>
        <dbReference type="PROSITE-ProRule" id="PRU00330"/>
    </source>
</evidence>
<dbReference type="Ensembl" id="ENSOMYT00000125483.1">
    <property type="protein sequence ID" value="ENSOMYP00000117436.1"/>
    <property type="gene ID" value="ENSOMYG00000008809.2"/>
</dbReference>
<keyword evidence="5" id="KW-0833">Ubl conjugation pathway</keyword>
<dbReference type="GO" id="GO:0070936">
    <property type="term" value="P:protein K48-linked ubiquitination"/>
    <property type="evidence" value="ECO:0007669"/>
    <property type="project" value="UniProtKB-ARBA"/>
</dbReference>
<dbReference type="FunFam" id="1.10.10.10:FF:000161">
    <property type="entry name" value="Cullin 1"/>
    <property type="match status" value="1"/>
</dbReference>
<dbReference type="GO" id="GO:0006915">
    <property type="term" value="P:apoptotic process"/>
    <property type="evidence" value="ECO:0007669"/>
    <property type="project" value="UniProtKB-ARBA"/>
</dbReference>
<dbReference type="Gene3D" id="1.10.10.10">
    <property type="entry name" value="Winged helix-like DNA-binding domain superfamily/Winged helix DNA-binding domain"/>
    <property type="match status" value="2"/>
</dbReference>
<evidence type="ECO:0000256" key="1">
    <source>
        <dbReference type="ARBA" id="ARBA00004906"/>
    </source>
</evidence>
<dbReference type="GO" id="GO:0031146">
    <property type="term" value="P:SCF-dependent proteasomal ubiquitin-dependent protein catabolic process"/>
    <property type="evidence" value="ECO:0007669"/>
    <property type="project" value="UniProtKB-ARBA"/>
</dbReference>
<dbReference type="SUPFAM" id="SSF74788">
    <property type="entry name" value="Cullin repeat-like"/>
    <property type="match status" value="1"/>
</dbReference>
<proteinExistence type="inferred from homology"/>
<dbReference type="PROSITE" id="PS50069">
    <property type="entry name" value="CULLIN_2"/>
    <property type="match status" value="1"/>
</dbReference>
<evidence type="ECO:0000256" key="10">
    <source>
        <dbReference type="SAM" id="Phobius"/>
    </source>
</evidence>
<reference evidence="12" key="1">
    <citation type="submission" date="2020-07" db="EMBL/GenBank/DDBJ databases">
        <title>A long reads based de novo assembly of the rainbow trout Arlee double haploid line genome.</title>
        <authorList>
            <person name="Gao G."/>
            <person name="Palti Y."/>
        </authorList>
    </citation>
    <scope>NUCLEOTIDE SEQUENCE [LARGE SCALE GENOMIC DNA]</scope>
</reference>
<reference evidence="12" key="2">
    <citation type="submission" date="2025-08" db="UniProtKB">
        <authorList>
            <consortium name="Ensembl"/>
        </authorList>
    </citation>
    <scope>IDENTIFICATION</scope>
</reference>
<dbReference type="AlphaFoldDB" id="A0A8K9UWA6"/>
<dbReference type="InterPro" id="IPR016159">
    <property type="entry name" value="Cullin_repeat-like_dom_sf"/>
</dbReference>
<dbReference type="SUPFAM" id="SSF46785">
    <property type="entry name" value="Winged helix' DNA-binding domain"/>
    <property type="match status" value="1"/>
</dbReference>
<dbReference type="UniPathway" id="UPA00143"/>
<feature type="domain" description="Cullin family profile" evidence="11">
    <location>
        <begin position="361"/>
        <end position="588"/>
    </location>
</feature>
<name>A0A8K9UWA6_ONCMY</name>
<dbReference type="PROSITE" id="PS01256">
    <property type="entry name" value="CULLIN_1"/>
    <property type="match status" value="1"/>
</dbReference>
<dbReference type="GO" id="GO:0019005">
    <property type="term" value="C:SCF ubiquitin ligase complex"/>
    <property type="evidence" value="ECO:0007669"/>
    <property type="project" value="UniProtKB-ARBA"/>
</dbReference>
<dbReference type="FunFam" id="1.20.1310.10:FF:000011">
    <property type="entry name" value="Cullin 1"/>
    <property type="match status" value="1"/>
</dbReference>
<dbReference type="InterPro" id="IPR045093">
    <property type="entry name" value="Cullin"/>
</dbReference>
<dbReference type="FunFam" id="4.10.1030.10:FF:000001">
    <property type="entry name" value="Putative Cullin-1"/>
    <property type="match status" value="1"/>
</dbReference>
<feature type="transmembrane region" description="Helical" evidence="10">
    <location>
        <begin position="15"/>
        <end position="34"/>
    </location>
</feature>
<dbReference type="Gene3D" id="1.20.1310.10">
    <property type="entry name" value="Cullin Repeats"/>
    <property type="match status" value="4"/>
</dbReference>
<evidence type="ECO:0000256" key="6">
    <source>
        <dbReference type="ARBA" id="ARBA00022843"/>
    </source>
</evidence>
<dbReference type="Pfam" id="PF26557">
    <property type="entry name" value="Cullin_AB"/>
    <property type="match status" value="1"/>
</dbReference>
<evidence type="ECO:0000256" key="4">
    <source>
        <dbReference type="ARBA" id="ARBA00022499"/>
    </source>
</evidence>
<dbReference type="InterPro" id="IPR036390">
    <property type="entry name" value="WH_DNA-bd_sf"/>
</dbReference>
<keyword evidence="4" id="KW-1017">Isopeptide bond</keyword>
<dbReference type="Gene3D" id="4.10.1030.10">
    <property type="entry name" value="Ring Box Chain A, domain 5"/>
    <property type="match status" value="1"/>
</dbReference>
<dbReference type="SMART" id="SM00884">
    <property type="entry name" value="Cullin_Nedd8"/>
    <property type="match status" value="1"/>
</dbReference>
<reference evidence="12" key="3">
    <citation type="submission" date="2025-09" db="UniProtKB">
        <authorList>
            <consortium name="Ensembl"/>
        </authorList>
    </citation>
    <scope>IDENTIFICATION</scope>
</reference>
<evidence type="ECO:0000313" key="13">
    <source>
        <dbReference type="Proteomes" id="UP000694395"/>
    </source>
</evidence>
<keyword evidence="10" id="KW-0472">Membrane</keyword>
<keyword evidence="3" id="KW-0488">Methylation</keyword>
<dbReference type="InterPro" id="IPR016158">
    <property type="entry name" value="Cullin_homology"/>
</dbReference>
<dbReference type="GeneTree" id="ENSGT00940000154774"/>
<dbReference type="InterPro" id="IPR036388">
    <property type="entry name" value="WH-like_DNA-bd_sf"/>
</dbReference>
<keyword evidence="10" id="KW-0812">Transmembrane</keyword>
<dbReference type="Pfam" id="PF10557">
    <property type="entry name" value="Cullin_Nedd8"/>
    <property type="match status" value="1"/>
</dbReference>
<dbReference type="FunFam" id="3.30.230.130:FF:000003">
    <property type="entry name" value="Cullin 2"/>
    <property type="match status" value="1"/>
</dbReference>
<organism evidence="12 13">
    <name type="scientific">Oncorhynchus mykiss</name>
    <name type="common">Rainbow trout</name>
    <name type="synonym">Salmo gairdneri</name>
    <dbReference type="NCBI Taxonomy" id="8022"/>
    <lineage>
        <taxon>Eukaryota</taxon>
        <taxon>Metazoa</taxon>
        <taxon>Chordata</taxon>
        <taxon>Craniata</taxon>
        <taxon>Vertebrata</taxon>
        <taxon>Euteleostomi</taxon>
        <taxon>Actinopterygii</taxon>
        <taxon>Neopterygii</taxon>
        <taxon>Teleostei</taxon>
        <taxon>Protacanthopterygii</taxon>
        <taxon>Salmoniformes</taxon>
        <taxon>Salmonidae</taxon>
        <taxon>Salmoninae</taxon>
        <taxon>Oncorhynchus</taxon>
    </lineage>
</organism>
<evidence type="ECO:0000256" key="5">
    <source>
        <dbReference type="ARBA" id="ARBA00022786"/>
    </source>
</evidence>
<gene>
    <name evidence="12" type="primary">cul1b</name>
</gene>